<dbReference type="Gene3D" id="1.10.238.20">
    <property type="entry name" value="Pheromone/general odorant binding protein domain"/>
    <property type="match status" value="1"/>
</dbReference>
<keyword evidence="1" id="KW-0732">Signal</keyword>
<sequence length="150" mass="16698">MKYLVLCVVLSYAYAASVDTSKAILQKQFDVFRKCMVVGNVTESEVEVIFKKGEVPEGRKIKCLLGCFMKGMGYLTDDGKIDWSIMDDINRKEYVNPDEVKRALEISALCSKSVPQNLGNLCDAGYAGTKCFLDEAVKRKLTLHGPKDAE</sequence>
<protein>
    <submittedName>
        <fullName evidence="2">Odorant-binding protein 21</fullName>
    </submittedName>
</protein>
<reference evidence="2" key="1">
    <citation type="submission" date="2015-10" db="EMBL/GenBank/DDBJ databases">
        <authorList>
            <person name="Gilbert D.G."/>
        </authorList>
    </citation>
    <scope>NUCLEOTIDE SEQUENCE</scope>
</reference>
<dbReference type="SMART" id="SM00708">
    <property type="entry name" value="PhBP"/>
    <property type="match status" value="1"/>
</dbReference>
<name>A0A1L2JGT1_HALHY</name>
<dbReference type="Pfam" id="PF01395">
    <property type="entry name" value="PBP_GOBP"/>
    <property type="match status" value="1"/>
</dbReference>
<dbReference type="GO" id="GO:0005549">
    <property type="term" value="F:odorant binding"/>
    <property type="evidence" value="ECO:0007669"/>
    <property type="project" value="InterPro"/>
</dbReference>
<dbReference type="InterPro" id="IPR006170">
    <property type="entry name" value="PBP/GOBP"/>
</dbReference>
<evidence type="ECO:0000313" key="2">
    <source>
        <dbReference type="EMBL" id="AOV87038.1"/>
    </source>
</evidence>
<evidence type="ECO:0000256" key="1">
    <source>
        <dbReference type="SAM" id="SignalP"/>
    </source>
</evidence>
<feature type="signal peptide" evidence="1">
    <location>
        <begin position="1"/>
        <end position="15"/>
    </location>
</feature>
<dbReference type="SUPFAM" id="SSF47565">
    <property type="entry name" value="Insect pheromone/odorant-binding proteins"/>
    <property type="match status" value="1"/>
</dbReference>
<proteinExistence type="evidence at transcript level"/>
<organism evidence="2">
    <name type="scientific">Halyomorpha halys</name>
    <name type="common">Brown marmorated stink bug</name>
    <name type="synonym">Pentatoma halys</name>
    <dbReference type="NCBI Taxonomy" id="286706"/>
    <lineage>
        <taxon>Eukaryota</taxon>
        <taxon>Metazoa</taxon>
        <taxon>Ecdysozoa</taxon>
        <taxon>Arthropoda</taxon>
        <taxon>Hexapoda</taxon>
        <taxon>Insecta</taxon>
        <taxon>Pterygota</taxon>
        <taxon>Neoptera</taxon>
        <taxon>Paraneoptera</taxon>
        <taxon>Hemiptera</taxon>
        <taxon>Heteroptera</taxon>
        <taxon>Panheteroptera</taxon>
        <taxon>Pentatomomorpha</taxon>
        <taxon>Pentatomoidea</taxon>
        <taxon>Pentatomidae</taxon>
        <taxon>Pentatominae</taxon>
        <taxon>Halyomorpha</taxon>
    </lineage>
</organism>
<feature type="chain" id="PRO_5012317951" evidence="1">
    <location>
        <begin position="16"/>
        <end position="150"/>
    </location>
</feature>
<accession>A0A1L2JGT1</accession>
<dbReference type="CDD" id="cd23992">
    <property type="entry name" value="PBP_GOBP"/>
    <property type="match status" value="1"/>
</dbReference>
<dbReference type="InterPro" id="IPR036728">
    <property type="entry name" value="PBP_GOBP_sf"/>
</dbReference>
<dbReference type="OrthoDB" id="6620125at2759"/>
<dbReference type="AlphaFoldDB" id="A0A1L2JGT1"/>
<reference evidence="2" key="2">
    <citation type="journal article" date="2016" name="Insect Mol. Biol.">
        <title>Identification and expression profile of odorant-binding proteins in Halyomorpha halys (Hemiptera: Pentatomidae).</title>
        <authorList>
            <person name="Paula D.P."/>
            <person name="Togawa R.C."/>
            <person name="Costa M.M."/>
            <person name="Grynberg P."/>
            <person name="Martins N.F."/>
            <person name="Andow D.A."/>
        </authorList>
    </citation>
    <scope>NUCLEOTIDE SEQUENCE</scope>
</reference>
<dbReference type="EMBL" id="KT875757">
    <property type="protein sequence ID" value="AOV87038.1"/>
    <property type="molecule type" value="mRNA"/>
</dbReference>